<proteinExistence type="inferred from homology"/>
<evidence type="ECO:0000256" key="4">
    <source>
        <dbReference type="ARBA" id="ARBA00022989"/>
    </source>
</evidence>
<evidence type="ECO:0000256" key="6">
    <source>
        <dbReference type="SAM" id="Phobius"/>
    </source>
</evidence>
<evidence type="ECO:0000256" key="3">
    <source>
        <dbReference type="ARBA" id="ARBA00022692"/>
    </source>
</evidence>
<sequence length="129" mass="13870">MMRSLLLLAAFSGFTAVLFGAMGSHFLFPYMTEKGPALFRTANLYHLVHSLALLGCALLVPLCDKSEQALKYLKLSAGAFLLGLILFSGMIYYVALSPSPLHFLIPLGGLSFMTGWALLAATALSLSRP</sequence>
<comment type="caution">
    <text evidence="7">The sequence shown here is derived from an EMBL/GenBank/DDBJ whole genome shotgun (WGS) entry which is preliminary data.</text>
</comment>
<dbReference type="PANTHER" id="PTHR43461">
    <property type="entry name" value="TRANSMEMBRANE PROTEIN 256"/>
    <property type="match status" value="1"/>
</dbReference>
<dbReference type="InParanoid" id="A0A2G4YLR1"/>
<dbReference type="OrthoDB" id="9802121at2"/>
<keyword evidence="5 6" id="KW-0472">Membrane</keyword>
<keyword evidence="3 6" id="KW-0812">Transmembrane</keyword>
<comment type="similarity">
    <text evidence="2">Belongs to the UPF0382 family.</text>
</comment>
<evidence type="ECO:0000313" key="8">
    <source>
        <dbReference type="Proteomes" id="UP000229730"/>
    </source>
</evidence>
<dbReference type="Proteomes" id="UP000229730">
    <property type="component" value="Unassembled WGS sequence"/>
</dbReference>
<comment type="subcellular location">
    <subcellularLocation>
        <location evidence="1">Membrane</location>
        <topology evidence="1">Multi-pass membrane protein</topology>
    </subcellularLocation>
</comment>
<dbReference type="Pfam" id="PF04241">
    <property type="entry name" value="DUF423"/>
    <property type="match status" value="1"/>
</dbReference>
<reference evidence="7 8" key="1">
    <citation type="submission" date="2017-10" db="EMBL/GenBank/DDBJ databases">
        <title>Frigbacter circumglobatus gen. nov. sp. nov., isolated from sediment cultured in situ.</title>
        <authorList>
            <person name="Zhao Z."/>
        </authorList>
    </citation>
    <scope>NUCLEOTIDE SEQUENCE [LARGE SCALE GENOMIC DNA]</scope>
    <source>
        <strain evidence="7 8">ZYL</strain>
    </source>
</reference>
<evidence type="ECO:0000313" key="7">
    <source>
        <dbReference type="EMBL" id="PHZ83253.1"/>
    </source>
</evidence>
<feature type="transmembrane region" description="Helical" evidence="6">
    <location>
        <begin position="101"/>
        <end position="126"/>
    </location>
</feature>
<organism evidence="7 8">
    <name type="scientific">Paremcibacter congregatus</name>
    <dbReference type="NCBI Taxonomy" id="2043170"/>
    <lineage>
        <taxon>Bacteria</taxon>
        <taxon>Pseudomonadati</taxon>
        <taxon>Pseudomonadota</taxon>
        <taxon>Alphaproteobacteria</taxon>
        <taxon>Emcibacterales</taxon>
        <taxon>Emcibacteraceae</taxon>
        <taxon>Paremcibacter</taxon>
    </lineage>
</organism>
<accession>A0A2G4YLR1</accession>
<dbReference type="InterPro" id="IPR006696">
    <property type="entry name" value="DUF423"/>
</dbReference>
<evidence type="ECO:0000256" key="5">
    <source>
        <dbReference type="ARBA" id="ARBA00023136"/>
    </source>
</evidence>
<name>A0A2G4YLR1_9PROT</name>
<gene>
    <name evidence="7" type="ORF">CRD36_16910</name>
</gene>
<feature type="transmembrane region" description="Helical" evidence="6">
    <location>
        <begin position="75"/>
        <end position="95"/>
    </location>
</feature>
<dbReference type="EMBL" id="PDEM01000033">
    <property type="protein sequence ID" value="PHZ83253.1"/>
    <property type="molecule type" value="Genomic_DNA"/>
</dbReference>
<evidence type="ECO:0008006" key="9">
    <source>
        <dbReference type="Google" id="ProtNLM"/>
    </source>
</evidence>
<evidence type="ECO:0000256" key="1">
    <source>
        <dbReference type="ARBA" id="ARBA00004141"/>
    </source>
</evidence>
<dbReference type="FunCoup" id="A0A2G4YLR1">
    <property type="interactions" value="337"/>
</dbReference>
<keyword evidence="8" id="KW-1185">Reference proteome</keyword>
<dbReference type="GO" id="GO:0005886">
    <property type="term" value="C:plasma membrane"/>
    <property type="evidence" value="ECO:0007669"/>
    <property type="project" value="TreeGrafter"/>
</dbReference>
<protein>
    <recommendedName>
        <fullName evidence="9">DUF423 domain-containing protein</fullName>
    </recommendedName>
</protein>
<dbReference type="PANTHER" id="PTHR43461:SF1">
    <property type="entry name" value="TRANSMEMBRANE PROTEIN 256"/>
    <property type="match status" value="1"/>
</dbReference>
<feature type="transmembrane region" description="Helical" evidence="6">
    <location>
        <begin position="44"/>
        <end position="63"/>
    </location>
</feature>
<keyword evidence="4 6" id="KW-1133">Transmembrane helix</keyword>
<dbReference type="RefSeq" id="WP_099475146.1">
    <property type="nucleotide sequence ID" value="NZ_CP041025.1"/>
</dbReference>
<dbReference type="AlphaFoldDB" id="A0A2G4YLR1"/>
<evidence type="ECO:0000256" key="2">
    <source>
        <dbReference type="ARBA" id="ARBA00009694"/>
    </source>
</evidence>